<dbReference type="Proteomes" id="UP001162992">
    <property type="component" value="Chromosome 11"/>
</dbReference>
<accession>A0ACC2CAE3</accession>
<keyword evidence="2" id="KW-1185">Reference proteome</keyword>
<gene>
    <name evidence="1" type="ORF">O6H91_11G072800</name>
</gene>
<proteinExistence type="predicted"/>
<evidence type="ECO:0000313" key="2">
    <source>
        <dbReference type="Proteomes" id="UP001162992"/>
    </source>
</evidence>
<dbReference type="EMBL" id="CM055102">
    <property type="protein sequence ID" value="KAJ7539008.1"/>
    <property type="molecule type" value="Genomic_DNA"/>
</dbReference>
<organism evidence="1 2">
    <name type="scientific">Diphasiastrum complanatum</name>
    <name type="common">Issler's clubmoss</name>
    <name type="synonym">Lycopodium complanatum</name>
    <dbReference type="NCBI Taxonomy" id="34168"/>
    <lineage>
        <taxon>Eukaryota</taxon>
        <taxon>Viridiplantae</taxon>
        <taxon>Streptophyta</taxon>
        <taxon>Embryophyta</taxon>
        <taxon>Tracheophyta</taxon>
        <taxon>Lycopodiopsida</taxon>
        <taxon>Lycopodiales</taxon>
        <taxon>Lycopodiaceae</taxon>
        <taxon>Lycopodioideae</taxon>
        <taxon>Diphasiastrum</taxon>
    </lineage>
</organism>
<sequence length="178" mass="21055">MSNFVRSDSQDNWHRADTLFTSMPVHSELKPRKPSGVFTKLKTNLGLNKELSPIKLILSKWATRSPVLPRLQQSFRMYSRSERPVSSLKYSWNRRRYRRIESQIPYNGFQRKKRTVLRLGNKRTLFRKIQIRSRVKRSLLFLKKVKDAYIQMLASSSAHGFATGLLLPRFWYLPPVIM</sequence>
<protein>
    <submittedName>
        <fullName evidence="1">Uncharacterized protein</fullName>
    </submittedName>
</protein>
<comment type="caution">
    <text evidence="1">The sequence shown here is derived from an EMBL/GenBank/DDBJ whole genome shotgun (WGS) entry which is preliminary data.</text>
</comment>
<reference evidence="2" key="1">
    <citation type="journal article" date="2024" name="Proc. Natl. Acad. Sci. U.S.A.">
        <title>Extraordinary preservation of gene collinearity over three hundred million years revealed in homosporous lycophytes.</title>
        <authorList>
            <person name="Li C."/>
            <person name="Wickell D."/>
            <person name="Kuo L.Y."/>
            <person name="Chen X."/>
            <person name="Nie B."/>
            <person name="Liao X."/>
            <person name="Peng D."/>
            <person name="Ji J."/>
            <person name="Jenkins J."/>
            <person name="Williams M."/>
            <person name="Shu S."/>
            <person name="Plott C."/>
            <person name="Barry K."/>
            <person name="Rajasekar S."/>
            <person name="Grimwood J."/>
            <person name="Han X."/>
            <person name="Sun S."/>
            <person name="Hou Z."/>
            <person name="He W."/>
            <person name="Dai G."/>
            <person name="Sun C."/>
            <person name="Schmutz J."/>
            <person name="Leebens-Mack J.H."/>
            <person name="Li F.W."/>
            <person name="Wang L."/>
        </authorList>
    </citation>
    <scope>NUCLEOTIDE SEQUENCE [LARGE SCALE GENOMIC DNA]</scope>
    <source>
        <strain evidence="2">cv. PW_Plant_1</strain>
    </source>
</reference>
<name>A0ACC2CAE3_DIPCM</name>
<evidence type="ECO:0000313" key="1">
    <source>
        <dbReference type="EMBL" id="KAJ7539008.1"/>
    </source>
</evidence>